<gene>
    <name evidence="8" type="primary">coq7</name>
    <name evidence="6" type="synonym">ubiE</name>
    <name evidence="8" type="ORF">GILLIAM_02197</name>
    <name evidence="7" type="ORF">OTSGILL_0700</name>
</gene>
<comment type="pathway">
    <text evidence="6">Cofactor biosynthesis; ubiquinone biosynthesis.</text>
</comment>
<dbReference type="InterPro" id="IPR029063">
    <property type="entry name" value="SAM-dependent_MTases_sf"/>
</dbReference>
<dbReference type="GO" id="GO:0008425">
    <property type="term" value="F:2-methoxy-6-polyprenyl-1,4-benzoquinol methyltransferase activity"/>
    <property type="evidence" value="ECO:0007669"/>
    <property type="project" value="UniProtKB-UniRule"/>
</dbReference>
<dbReference type="InterPro" id="IPR023576">
    <property type="entry name" value="UbiE/COQ5_MeTrFase_CS"/>
</dbReference>
<dbReference type="PROSITE" id="PS01184">
    <property type="entry name" value="UBIE_2"/>
    <property type="match status" value="1"/>
</dbReference>
<dbReference type="EMBL" id="LANO01000007">
    <property type="protein sequence ID" value="KJV53479.1"/>
    <property type="molecule type" value="Genomic_DNA"/>
</dbReference>
<evidence type="ECO:0000256" key="3">
    <source>
        <dbReference type="ARBA" id="ARBA00022679"/>
    </source>
</evidence>
<dbReference type="UniPathway" id="UPA00079">
    <property type="reaction ID" value="UER00169"/>
</dbReference>
<proteinExistence type="inferred from homology"/>
<comment type="catalytic activity">
    <reaction evidence="6">
        <text>a 2-demethylmenaquinol + S-adenosyl-L-methionine = a menaquinol + S-adenosyl-L-homocysteine + H(+)</text>
        <dbReference type="Rhea" id="RHEA:42640"/>
        <dbReference type="Rhea" id="RHEA-COMP:9539"/>
        <dbReference type="Rhea" id="RHEA-COMP:9563"/>
        <dbReference type="ChEBI" id="CHEBI:15378"/>
        <dbReference type="ChEBI" id="CHEBI:18151"/>
        <dbReference type="ChEBI" id="CHEBI:55437"/>
        <dbReference type="ChEBI" id="CHEBI:57856"/>
        <dbReference type="ChEBI" id="CHEBI:59789"/>
        <dbReference type="EC" id="2.1.1.163"/>
    </reaction>
</comment>
<dbReference type="GO" id="GO:0009234">
    <property type="term" value="P:menaquinone biosynthetic process"/>
    <property type="evidence" value="ECO:0007669"/>
    <property type="project" value="UniProtKB-UniRule"/>
</dbReference>
<evidence type="ECO:0000256" key="6">
    <source>
        <dbReference type="HAMAP-Rule" id="MF_01813"/>
    </source>
</evidence>
<dbReference type="PANTHER" id="PTHR43591">
    <property type="entry name" value="METHYLTRANSFERASE"/>
    <property type="match status" value="1"/>
</dbReference>
<dbReference type="GO" id="GO:0043770">
    <property type="term" value="F:demethylmenaquinone methyltransferase activity"/>
    <property type="evidence" value="ECO:0007669"/>
    <property type="project" value="UniProtKB-UniRule"/>
</dbReference>
<evidence type="ECO:0000313" key="7">
    <source>
        <dbReference type="EMBL" id="KJV53479.1"/>
    </source>
</evidence>
<dbReference type="UniPathway" id="UPA00232"/>
<evidence type="ECO:0000256" key="5">
    <source>
        <dbReference type="ARBA" id="ARBA00022691"/>
    </source>
</evidence>
<dbReference type="RefSeq" id="WP_047220374.1">
    <property type="nucleotide sequence ID" value="NZ_LS398551.1"/>
</dbReference>
<feature type="binding site" evidence="6">
    <location>
        <position position="101"/>
    </location>
    <ligand>
        <name>S-adenosyl-L-methionine</name>
        <dbReference type="ChEBI" id="CHEBI:59789"/>
    </ligand>
</feature>
<organism evidence="7 9">
    <name type="scientific">Orientia tsutsugamushi str. Gilliam</name>
    <dbReference type="NCBI Taxonomy" id="1359184"/>
    <lineage>
        <taxon>Bacteria</taxon>
        <taxon>Pseudomonadati</taxon>
        <taxon>Pseudomonadota</taxon>
        <taxon>Alphaproteobacteria</taxon>
        <taxon>Rickettsiales</taxon>
        <taxon>Rickettsiaceae</taxon>
        <taxon>Rickettsieae</taxon>
        <taxon>Orientia</taxon>
    </lineage>
</organism>
<reference evidence="7 9" key="1">
    <citation type="submission" date="2015-02" db="EMBL/GenBank/DDBJ databases">
        <title>Genome Sequencing of Rickettsiales.</title>
        <authorList>
            <person name="Daugherty S.C."/>
            <person name="Su Q."/>
            <person name="Abolude K."/>
            <person name="Beier-Sexton M."/>
            <person name="Carlyon J.A."/>
            <person name="Carter R."/>
            <person name="Day N.P."/>
            <person name="Dumler S.J."/>
            <person name="Dyachenko V."/>
            <person name="Godinez A."/>
            <person name="Kurtti T.J."/>
            <person name="Lichay M."/>
            <person name="Mullins K.E."/>
            <person name="Ott S."/>
            <person name="Pappas-Brown V."/>
            <person name="Paris D.H."/>
            <person name="Patel P."/>
            <person name="Richards A.L."/>
            <person name="Sadzewicz L."/>
            <person name="Sears K."/>
            <person name="Seidman D."/>
            <person name="Sengamalay N."/>
            <person name="Stenos J."/>
            <person name="Tallon L.J."/>
            <person name="Vincent G."/>
            <person name="Fraser C.M."/>
            <person name="Munderloh U."/>
            <person name="Dunning-Hotopp J.C."/>
        </authorList>
    </citation>
    <scope>NUCLEOTIDE SEQUENCE [LARGE SCALE GENOMIC DNA]</scope>
    <source>
        <strain evidence="7 9">Gilliam</strain>
    </source>
</reference>
<dbReference type="GO" id="GO:0032259">
    <property type="term" value="P:methylation"/>
    <property type="evidence" value="ECO:0007669"/>
    <property type="project" value="UniProtKB-KW"/>
</dbReference>
<dbReference type="Pfam" id="PF01209">
    <property type="entry name" value="Ubie_methyltran"/>
    <property type="match status" value="1"/>
</dbReference>
<protein>
    <recommendedName>
        <fullName evidence="6">Ubiquinone/menaquinone biosynthesis C-methyltransferase UbiE</fullName>
        <ecNumber evidence="6">2.1.1.163</ecNumber>
        <ecNumber evidence="6">2.1.1.201</ecNumber>
    </recommendedName>
    <alternativeName>
        <fullName evidence="6">2-methoxy-6-polyprenyl-1,4-benzoquinol methylase</fullName>
    </alternativeName>
    <alternativeName>
        <fullName evidence="6">Demethylmenaquinone methyltransferase</fullName>
    </alternativeName>
</protein>
<keyword evidence="2 6" id="KW-0489">Methyltransferase</keyword>
<reference evidence="10" key="3">
    <citation type="submission" date="2018-03" db="EMBL/GenBank/DDBJ databases">
        <authorList>
            <person name="Batty M. E."/>
            <person name="Batty M E."/>
        </authorList>
    </citation>
    <scope>NUCLEOTIDE SEQUENCE [LARGE SCALE GENOMIC DNA]</scope>
    <source>
        <strain evidence="10">Gilliam</strain>
    </source>
</reference>
<evidence type="ECO:0000313" key="10">
    <source>
        <dbReference type="Proteomes" id="UP000244959"/>
    </source>
</evidence>
<dbReference type="Proteomes" id="UP000244959">
    <property type="component" value="Chromosome I"/>
</dbReference>
<dbReference type="CDD" id="cd02440">
    <property type="entry name" value="AdoMet_MTases"/>
    <property type="match status" value="1"/>
</dbReference>
<dbReference type="Proteomes" id="UP000033769">
    <property type="component" value="Unassembled WGS sequence"/>
</dbReference>
<dbReference type="Gene3D" id="3.40.50.150">
    <property type="entry name" value="Vaccinia Virus protein VP39"/>
    <property type="match status" value="1"/>
</dbReference>
<feature type="binding site" evidence="6">
    <location>
        <begin position="129"/>
        <end position="130"/>
    </location>
    <ligand>
        <name>S-adenosyl-L-methionine</name>
        <dbReference type="ChEBI" id="CHEBI:59789"/>
    </ligand>
</feature>
<dbReference type="GO" id="GO:0009060">
    <property type="term" value="P:aerobic respiration"/>
    <property type="evidence" value="ECO:0007669"/>
    <property type="project" value="UniProtKB-UniRule"/>
</dbReference>
<evidence type="ECO:0000313" key="8">
    <source>
        <dbReference type="EMBL" id="SPR10970.1"/>
    </source>
</evidence>
<dbReference type="NCBIfam" id="NF001244">
    <property type="entry name" value="PRK00216.1-5"/>
    <property type="match status" value="1"/>
</dbReference>
<comment type="catalytic activity">
    <reaction evidence="6">
        <text>a 2-methoxy-6-(all-trans-polyprenyl)benzene-1,4-diol + S-adenosyl-L-methionine = a 5-methoxy-2-methyl-3-(all-trans-polyprenyl)benzene-1,4-diol + S-adenosyl-L-homocysteine + H(+)</text>
        <dbReference type="Rhea" id="RHEA:28286"/>
        <dbReference type="Rhea" id="RHEA-COMP:10858"/>
        <dbReference type="Rhea" id="RHEA-COMP:10859"/>
        <dbReference type="ChEBI" id="CHEBI:15378"/>
        <dbReference type="ChEBI" id="CHEBI:57856"/>
        <dbReference type="ChEBI" id="CHEBI:59789"/>
        <dbReference type="ChEBI" id="CHEBI:84166"/>
        <dbReference type="ChEBI" id="CHEBI:84167"/>
        <dbReference type="EC" id="2.1.1.201"/>
    </reaction>
</comment>
<dbReference type="EC" id="2.1.1.163" evidence="6"/>
<keyword evidence="8" id="KW-0830">Ubiquinone</keyword>
<reference evidence="8" key="2">
    <citation type="submission" date="2018-03" db="EMBL/GenBank/DDBJ databases">
        <authorList>
            <person name="Keele B.F."/>
        </authorList>
    </citation>
    <scope>NUCLEOTIDE SEQUENCE [LARGE SCALE GENOMIC DNA]</scope>
    <source>
        <strain evidence="8">Gilliam</strain>
    </source>
</reference>
<dbReference type="PATRIC" id="fig|1359184.3.peg.2982"/>
<dbReference type="NCBIfam" id="TIGR01934">
    <property type="entry name" value="MenG_MenH_UbiE"/>
    <property type="match status" value="1"/>
</dbReference>
<dbReference type="SUPFAM" id="SSF53335">
    <property type="entry name" value="S-adenosyl-L-methionine-dependent methyltransferases"/>
    <property type="match status" value="1"/>
</dbReference>
<comment type="caution">
    <text evidence="6">Lacks conserved residue(s) required for the propagation of feature annotation.</text>
</comment>
<keyword evidence="5 6" id="KW-0949">S-adenosyl-L-methionine</keyword>
<dbReference type="EC" id="2.1.1.201" evidence="6"/>
<dbReference type="InterPro" id="IPR004033">
    <property type="entry name" value="UbiE/COQ5_MeTrFase"/>
</dbReference>
<keyword evidence="3 6" id="KW-0808">Transferase</keyword>
<feature type="binding site" evidence="6">
    <location>
        <position position="77"/>
    </location>
    <ligand>
        <name>S-adenosyl-L-methionine</name>
        <dbReference type="ChEBI" id="CHEBI:59789"/>
    </ligand>
</feature>
<dbReference type="PANTHER" id="PTHR43591:SF24">
    <property type="entry name" value="2-METHOXY-6-POLYPRENYL-1,4-BENZOQUINOL METHYLASE, MITOCHONDRIAL"/>
    <property type="match status" value="1"/>
</dbReference>
<comment type="similarity">
    <text evidence="6">Belongs to the class I-like SAM-binding methyltransferase superfamily. MenG/UbiE family.</text>
</comment>
<keyword evidence="1 6" id="KW-0474">Menaquinone biosynthesis</keyword>
<dbReference type="PROSITE" id="PS51608">
    <property type="entry name" value="SAM_MT_UBIE"/>
    <property type="match status" value="1"/>
</dbReference>
<evidence type="ECO:0000256" key="2">
    <source>
        <dbReference type="ARBA" id="ARBA00022603"/>
    </source>
</evidence>
<sequence length="257" mass="29552">MMKNYNHNNGNRSTFGFQLVDSDKKNQLVANVFDSVTQHYDLMNNILSLGVHYFWKQKFCNRFFDFNGSLIDVASGTGDIALTFYRKAKKCHTIPNVTICDINYNMLQKCREKAVDSNLLENIHYINCNAENLPFADNSFDNYSIAFGIRNVTNIEASLQEAYRVLKPGGQFLCLEFSKVENRCISKLYDLYSFNLIPLIGKIVANNQQAYQYLVESIRTFHEQQDFCQIINSVGFQNVKFCNLTFGIVAIHSAFKL</sequence>
<evidence type="ECO:0000313" key="9">
    <source>
        <dbReference type="Proteomes" id="UP000033769"/>
    </source>
</evidence>
<accession>A0A0F3MFX8</accession>
<dbReference type="PROSITE" id="PS01183">
    <property type="entry name" value="UBIE_1"/>
    <property type="match status" value="1"/>
</dbReference>
<evidence type="ECO:0000256" key="4">
    <source>
        <dbReference type="ARBA" id="ARBA00022688"/>
    </source>
</evidence>
<name>A0A0F3MFX8_ORITS</name>
<dbReference type="HAMAP" id="MF_01813">
    <property type="entry name" value="MenG_UbiE_methyltr"/>
    <property type="match status" value="1"/>
</dbReference>
<keyword evidence="10" id="KW-1185">Reference proteome</keyword>
<comment type="pathway">
    <text evidence="6">Quinol/quinone metabolism; menaquinone biosynthesis; menaquinol from 1,4-dihydroxy-2-naphthoate: step 2/2.</text>
</comment>
<keyword evidence="4 6" id="KW-0831">Ubiquinone biosynthesis</keyword>
<comment type="function">
    <text evidence="6">Methyltransferase required for the conversion of demethylmenaquinol (DMKH2) to menaquinol (MKH2) and the conversion of 2-polyprenyl-6-methoxy-1,4-benzoquinol (DDMQH2) to 2-polyprenyl-3-methyl-6-methoxy-1,4-benzoquinol (DMQH2).</text>
</comment>
<dbReference type="AlphaFoldDB" id="A0A0F3MFX8"/>
<evidence type="ECO:0000256" key="1">
    <source>
        <dbReference type="ARBA" id="ARBA00022428"/>
    </source>
</evidence>
<dbReference type="EMBL" id="LS398551">
    <property type="protein sequence ID" value="SPR10970.1"/>
    <property type="molecule type" value="Genomic_DNA"/>
</dbReference>